<gene>
    <name evidence="1" type="ORF">APX70_05999</name>
</gene>
<organism evidence="1 2">
    <name type="scientific">Pseudomonas syringae pv. maculicola</name>
    <dbReference type="NCBI Taxonomy" id="59511"/>
    <lineage>
        <taxon>Bacteria</taxon>
        <taxon>Pseudomonadati</taxon>
        <taxon>Pseudomonadota</taxon>
        <taxon>Gammaproteobacteria</taxon>
        <taxon>Pseudomonadales</taxon>
        <taxon>Pseudomonadaceae</taxon>
        <taxon>Pseudomonas</taxon>
    </lineage>
</organism>
<protein>
    <submittedName>
        <fullName evidence="1">Uncharacterized protein</fullName>
    </submittedName>
</protein>
<proteinExistence type="predicted"/>
<reference evidence="1 2" key="1">
    <citation type="submission" date="2018-08" db="EMBL/GenBank/DDBJ databases">
        <title>Recombination of ecologically and evolutionarily significant loci maintains genetic cohesion in the Pseudomonas syringae species complex.</title>
        <authorList>
            <person name="Dillon M."/>
            <person name="Thakur S."/>
            <person name="Almeida R.N.D."/>
            <person name="Weir B.S."/>
            <person name="Guttman D.S."/>
        </authorList>
    </citation>
    <scope>NUCLEOTIDE SEQUENCE [LARGE SCALE GENOMIC DNA]</scope>
    <source>
        <strain evidence="1 2">88_10</strain>
    </source>
</reference>
<evidence type="ECO:0000313" key="1">
    <source>
        <dbReference type="EMBL" id="RML97071.1"/>
    </source>
</evidence>
<name>A0A3M3A9F1_PSEYM</name>
<evidence type="ECO:0000313" key="2">
    <source>
        <dbReference type="Proteomes" id="UP000282378"/>
    </source>
</evidence>
<dbReference type="AlphaFoldDB" id="A0A3M3A9F1"/>
<comment type="caution">
    <text evidence="1">The sequence shown here is derived from an EMBL/GenBank/DDBJ whole genome shotgun (WGS) entry which is preliminary data.</text>
</comment>
<sequence length="45" mass="5195">MLDQMNDGLFDLCVLLGDRCQQMAHQLFKAGNLGRKNDFRLLAHF</sequence>
<dbReference type="EMBL" id="RBNL01000783">
    <property type="protein sequence ID" value="RML97071.1"/>
    <property type="molecule type" value="Genomic_DNA"/>
</dbReference>
<dbReference type="Proteomes" id="UP000282378">
    <property type="component" value="Unassembled WGS sequence"/>
</dbReference>
<accession>A0A3M3A9F1</accession>